<dbReference type="CDD" id="cd06558">
    <property type="entry name" value="crotonase-like"/>
    <property type="match status" value="1"/>
</dbReference>
<proteinExistence type="predicted"/>
<keyword evidence="2" id="KW-1185">Reference proteome</keyword>
<dbReference type="InterPro" id="IPR029045">
    <property type="entry name" value="ClpP/crotonase-like_dom_sf"/>
</dbReference>
<dbReference type="GO" id="GO:0005739">
    <property type="term" value="C:mitochondrion"/>
    <property type="evidence" value="ECO:0007669"/>
    <property type="project" value="TreeGrafter"/>
</dbReference>
<dbReference type="RefSeq" id="XP_062625975.1">
    <property type="nucleotide sequence ID" value="XM_062769991.1"/>
</dbReference>
<dbReference type="GO" id="GO:0006635">
    <property type="term" value="P:fatty acid beta-oxidation"/>
    <property type="evidence" value="ECO:0007669"/>
    <property type="project" value="TreeGrafter"/>
</dbReference>
<dbReference type="SUPFAM" id="SSF52096">
    <property type="entry name" value="ClpP/crotonase"/>
    <property type="match status" value="1"/>
</dbReference>
<organism evidence="1 2">
    <name type="scientific">Vanrija pseudolonga</name>
    <dbReference type="NCBI Taxonomy" id="143232"/>
    <lineage>
        <taxon>Eukaryota</taxon>
        <taxon>Fungi</taxon>
        <taxon>Dikarya</taxon>
        <taxon>Basidiomycota</taxon>
        <taxon>Agaricomycotina</taxon>
        <taxon>Tremellomycetes</taxon>
        <taxon>Trichosporonales</taxon>
        <taxon>Trichosporonaceae</taxon>
        <taxon>Vanrija</taxon>
    </lineage>
</organism>
<evidence type="ECO:0000313" key="2">
    <source>
        <dbReference type="Proteomes" id="UP000827549"/>
    </source>
</evidence>
<dbReference type="Pfam" id="PF00378">
    <property type="entry name" value="ECH_1"/>
    <property type="match status" value="1"/>
</dbReference>
<dbReference type="InterPro" id="IPR001753">
    <property type="entry name" value="Enoyl-CoA_hydra/iso"/>
</dbReference>
<accession>A0AAF0YAD6</accession>
<dbReference type="Proteomes" id="UP000827549">
    <property type="component" value="Chromosome 2"/>
</dbReference>
<dbReference type="EMBL" id="CP086715">
    <property type="protein sequence ID" value="WOO79943.1"/>
    <property type="molecule type" value="Genomic_DNA"/>
</dbReference>
<gene>
    <name evidence="1" type="primary">sidH_0</name>
    <name evidence="1" type="ORF">LOC62_02G003457</name>
</gene>
<name>A0AAF0YAD6_9TREE</name>
<dbReference type="AlphaFoldDB" id="A0AAF0YAD6"/>
<dbReference type="GeneID" id="87806700"/>
<reference evidence="1" key="1">
    <citation type="submission" date="2023-10" db="EMBL/GenBank/DDBJ databases">
        <authorList>
            <person name="Noh H."/>
        </authorList>
    </citation>
    <scope>NUCLEOTIDE SEQUENCE</scope>
    <source>
        <strain evidence="1">DUCC4014</strain>
    </source>
</reference>
<evidence type="ECO:0000313" key="1">
    <source>
        <dbReference type="EMBL" id="WOO79943.1"/>
    </source>
</evidence>
<dbReference type="PANTHER" id="PTHR11941">
    <property type="entry name" value="ENOYL-COA HYDRATASE-RELATED"/>
    <property type="match status" value="1"/>
</dbReference>
<dbReference type="PANTHER" id="PTHR11941:SF158">
    <property type="entry name" value="ENOYL-COA HYDRATASE (AFU_ORTHOLOGUE AFUA_2G10650)"/>
    <property type="match status" value="1"/>
</dbReference>
<sequence>MPAAFNTAPPNAPEAILTFPAPHILHVAMNRPKNYNAMNGPLNAALEEAFAWFDAEPSLYVAILGSTSRKAWCAGADLLAWQTEGKNWMKTTKNGFGAISTRITKKPIIGAVHGLALGGGSEMVVNLDMVIAGEKATFGFPEVKRGVWIGLGGLPRFVKLVGHQKATELILTGRNISPREALALNMVNYVVPDDEVEARALALAQEIAENSPDSVVAQLYAIRLTHENTSSFAAQRLIVDSAPIKALEEGDNLVEGLVAFKEKRKPNWTPSKL</sequence>
<protein>
    <submittedName>
        <fullName evidence="1">Mevalonyl-coenzyme A hydratase sidH</fullName>
    </submittedName>
</protein>
<dbReference type="Gene3D" id="3.90.226.10">
    <property type="entry name" value="2-enoyl-CoA Hydratase, Chain A, domain 1"/>
    <property type="match status" value="1"/>
</dbReference>